<keyword evidence="4 6" id="KW-0472">Membrane</keyword>
<feature type="transmembrane region" description="Helical" evidence="6">
    <location>
        <begin position="449"/>
        <end position="471"/>
    </location>
</feature>
<feature type="domain" description="Major facilitator superfamily (MFS) profile" evidence="7">
    <location>
        <begin position="112"/>
        <end position="501"/>
    </location>
</feature>
<evidence type="ECO:0000256" key="3">
    <source>
        <dbReference type="ARBA" id="ARBA00022989"/>
    </source>
</evidence>
<dbReference type="EMBL" id="MU253800">
    <property type="protein sequence ID" value="KAG9246560.1"/>
    <property type="molecule type" value="Genomic_DNA"/>
</dbReference>
<keyword evidence="9" id="KW-1185">Reference proteome</keyword>
<dbReference type="FunFam" id="1.20.1250.20:FF:000286">
    <property type="entry name" value="MFS efflux transporter"/>
    <property type="match status" value="1"/>
</dbReference>
<dbReference type="Proteomes" id="UP000887226">
    <property type="component" value="Unassembled WGS sequence"/>
</dbReference>
<feature type="transmembrane region" description="Helical" evidence="6">
    <location>
        <begin position="265"/>
        <end position="285"/>
    </location>
</feature>
<name>A0A9P7Z7U8_9HELO</name>
<dbReference type="FunFam" id="1.20.1250.20:FF:000308">
    <property type="entry name" value="MFS efflux transporter"/>
    <property type="match status" value="1"/>
</dbReference>
<reference evidence="8" key="1">
    <citation type="journal article" date="2021" name="IMA Fungus">
        <title>Genomic characterization of three marine fungi, including Emericellopsis atlantica sp. nov. with signatures of a generalist lifestyle and marine biomass degradation.</title>
        <authorList>
            <person name="Hagestad O.C."/>
            <person name="Hou L."/>
            <person name="Andersen J.H."/>
            <person name="Hansen E.H."/>
            <person name="Altermark B."/>
            <person name="Li C."/>
            <person name="Kuhnert E."/>
            <person name="Cox R.J."/>
            <person name="Crous P.W."/>
            <person name="Spatafora J.W."/>
            <person name="Lail K."/>
            <person name="Amirebrahimi M."/>
            <person name="Lipzen A."/>
            <person name="Pangilinan J."/>
            <person name="Andreopoulos W."/>
            <person name="Hayes R.D."/>
            <person name="Ng V."/>
            <person name="Grigoriev I.V."/>
            <person name="Jackson S.A."/>
            <person name="Sutton T.D.S."/>
            <person name="Dobson A.D.W."/>
            <person name="Rama T."/>
        </authorList>
    </citation>
    <scope>NUCLEOTIDE SEQUENCE</scope>
    <source>
        <strain evidence="8">TRa3180A</strain>
    </source>
</reference>
<feature type="region of interest" description="Disordered" evidence="5">
    <location>
        <begin position="1"/>
        <end position="46"/>
    </location>
</feature>
<feature type="transmembrane region" description="Helical" evidence="6">
    <location>
        <begin position="359"/>
        <end position="378"/>
    </location>
</feature>
<dbReference type="PANTHER" id="PTHR23514">
    <property type="entry name" value="BYPASS OF STOP CODON PROTEIN 6"/>
    <property type="match status" value="1"/>
</dbReference>
<keyword evidence="2 6" id="KW-0812">Transmembrane</keyword>
<evidence type="ECO:0000256" key="2">
    <source>
        <dbReference type="ARBA" id="ARBA00022692"/>
    </source>
</evidence>
<evidence type="ECO:0000256" key="1">
    <source>
        <dbReference type="ARBA" id="ARBA00004141"/>
    </source>
</evidence>
<evidence type="ECO:0000256" key="4">
    <source>
        <dbReference type="ARBA" id="ARBA00023136"/>
    </source>
</evidence>
<dbReference type="Gene3D" id="1.20.1250.20">
    <property type="entry name" value="MFS general substrate transporter like domains"/>
    <property type="match status" value="2"/>
</dbReference>
<feature type="transmembrane region" description="Helical" evidence="6">
    <location>
        <begin position="415"/>
        <end position="437"/>
    </location>
</feature>
<evidence type="ECO:0000313" key="9">
    <source>
        <dbReference type="Proteomes" id="UP000887226"/>
    </source>
</evidence>
<dbReference type="GO" id="GO:0022857">
    <property type="term" value="F:transmembrane transporter activity"/>
    <property type="evidence" value="ECO:0007669"/>
    <property type="project" value="InterPro"/>
</dbReference>
<evidence type="ECO:0000256" key="6">
    <source>
        <dbReference type="SAM" id="Phobius"/>
    </source>
</evidence>
<dbReference type="PROSITE" id="PS50850">
    <property type="entry name" value="MFS"/>
    <property type="match status" value="1"/>
</dbReference>
<comment type="caution">
    <text evidence="8">The sequence shown here is derived from an EMBL/GenBank/DDBJ whole genome shotgun (WGS) entry which is preliminary data.</text>
</comment>
<evidence type="ECO:0000313" key="8">
    <source>
        <dbReference type="EMBL" id="KAG9246560.1"/>
    </source>
</evidence>
<feature type="compositionally biased region" description="Polar residues" evidence="5">
    <location>
        <begin position="13"/>
        <end position="27"/>
    </location>
</feature>
<dbReference type="SUPFAM" id="SSF103473">
    <property type="entry name" value="MFS general substrate transporter"/>
    <property type="match status" value="1"/>
</dbReference>
<proteinExistence type="predicted"/>
<feature type="transmembrane region" description="Helical" evidence="6">
    <location>
        <begin position="477"/>
        <end position="497"/>
    </location>
</feature>
<dbReference type="Pfam" id="PF07690">
    <property type="entry name" value="MFS_1"/>
    <property type="match status" value="1"/>
</dbReference>
<dbReference type="AlphaFoldDB" id="A0A9P7Z7U8"/>
<accession>A0A9P7Z7U8</accession>
<feature type="transmembrane region" description="Helical" evidence="6">
    <location>
        <begin position="239"/>
        <end position="259"/>
    </location>
</feature>
<organism evidence="8 9">
    <name type="scientific">Calycina marina</name>
    <dbReference type="NCBI Taxonomy" id="1763456"/>
    <lineage>
        <taxon>Eukaryota</taxon>
        <taxon>Fungi</taxon>
        <taxon>Dikarya</taxon>
        <taxon>Ascomycota</taxon>
        <taxon>Pezizomycotina</taxon>
        <taxon>Leotiomycetes</taxon>
        <taxon>Helotiales</taxon>
        <taxon>Pezizellaceae</taxon>
        <taxon>Calycina</taxon>
    </lineage>
</organism>
<feature type="transmembrane region" description="Helical" evidence="6">
    <location>
        <begin position="205"/>
        <end position="227"/>
    </location>
</feature>
<dbReference type="PANTHER" id="PTHR23514:SF6">
    <property type="entry name" value="MAJOR FACILITATOR SUPERFAMILY (MFS) PROFILE DOMAIN-CONTAINING PROTEIN"/>
    <property type="match status" value="1"/>
</dbReference>
<dbReference type="InterPro" id="IPR011701">
    <property type="entry name" value="MFS"/>
</dbReference>
<dbReference type="InterPro" id="IPR036259">
    <property type="entry name" value="MFS_trans_sf"/>
</dbReference>
<protein>
    <submittedName>
        <fullName evidence="8">Major facilitator superfamily domain-containing protein</fullName>
    </submittedName>
</protein>
<evidence type="ECO:0000259" key="7">
    <source>
        <dbReference type="PROSITE" id="PS50850"/>
    </source>
</evidence>
<feature type="transmembrane region" description="Helical" evidence="6">
    <location>
        <begin position="390"/>
        <end position="409"/>
    </location>
</feature>
<dbReference type="InterPro" id="IPR020846">
    <property type="entry name" value="MFS_dom"/>
</dbReference>
<sequence>MASHTFDAFIGHESSSGSQAPPDQSSYPAPPKRAFSRTYHSVPLPKNPEALELDSLEWGANRSGPATPSGAATPAPLLNDLEMSRPASPTINEHNGVEALQSFSHPPENRYRMVSICMMNFLSGLSDSAPGALIPYIENYYGIGYAFVSLIFVTTALGFITAALFVEALRVYLGRAKSLILANFFIACAYTVIVCTPPWPVVVASFFLMGFGMAVNLALGNVFSANLSNATTMLGFMHGSYGAGGTIGPLISTAIASSGALWSRYYLLTLALTLFNLAFGGWSFWNYEAEQSTLFAISLDRVASSAKPIAQLKNMLKALRTKTVIIGALFIFAYQGSEVSISGWVISFLISARNGDPKSIGYVTSGFWSGVTIGRFFLSPVAHKVGEKPFVYAMIIGAAVFELLVWQVPNVIGDAVALCIVGLLLGPIYPCAVVIFLKAIRKKDQVSSLSAISAFGSSGGAVAPFTTGILAQAFGAFVLHPIAIGLFAVMVVCWFGLPSGQKRTE</sequence>
<feature type="transmembrane region" description="Helical" evidence="6">
    <location>
        <begin position="143"/>
        <end position="166"/>
    </location>
</feature>
<feature type="transmembrane region" description="Helical" evidence="6">
    <location>
        <begin position="323"/>
        <end position="347"/>
    </location>
</feature>
<feature type="transmembrane region" description="Helical" evidence="6">
    <location>
        <begin position="178"/>
        <end position="199"/>
    </location>
</feature>
<comment type="subcellular location">
    <subcellularLocation>
        <location evidence="1">Membrane</location>
        <topology evidence="1">Multi-pass membrane protein</topology>
    </subcellularLocation>
</comment>
<keyword evidence="3 6" id="KW-1133">Transmembrane helix</keyword>
<dbReference type="InterPro" id="IPR051788">
    <property type="entry name" value="MFS_Transporter"/>
</dbReference>
<dbReference type="GO" id="GO:0016020">
    <property type="term" value="C:membrane"/>
    <property type="evidence" value="ECO:0007669"/>
    <property type="project" value="UniProtKB-SubCell"/>
</dbReference>
<dbReference type="OrthoDB" id="413079at2759"/>
<gene>
    <name evidence="8" type="ORF">BJ878DRAFT_496652</name>
</gene>
<evidence type="ECO:0000256" key="5">
    <source>
        <dbReference type="SAM" id="MobiDB-lite"/>
    </source>
</evidence>